<dbReference type="Proteomes" id="UP000291236">
    <property type="component" value="Chromosome"/>
</dbReference>
<reference evidence="1 2" key="1">
    <citation type="submission" date="2018-12" db="EMBL/GenBank/DDBJ databases">
        <title>Rubrispira sanarue gen. nov., sp., nov., a member of the order Silvanigrellales, isolated from a brackish lake in Hamamatsu Japan.</title>
        <authorList>
            <person name="Maejima Y."/>
            <person name="Iino T."/>
            <person name="Muraguchi Y."/>
            <person name="Fukuda K."/>
            <person name="Nojiri H."/>
            <person name="Ohkuma M."/>
            <person name="Moriuchi R."/>
            <person name="Dohra H."/>
            <person name="Kimbara K."/>
            <person name="Shintani M."/>
        </authorList>
    </citation>
    <scope>NUCLEOTIDE SEQUENCE [LARGE SCALE GENOMIC DNA]</scope>
    <source>
        <strain evidence="1 2">RF1110005</strain>
    </source>
</reference>
<proteinExistence type="predicted"/>
<accession>A0A4V0P2E1</accession>
<organism evidence="1 2">
    <name type="scientific">Fluviispira sanaruensis</name>
    <dbReference type="NCBI Taxonomy" id="2493639"/>
    <lineage>
        <taxon>Bacteria</taxon>
        <taxon>Pseudomonadati</taxon>
        <taxon>Bdellovibrionota</taxon>
        <taxon>Oligoflexia</taxon>
        <taxon>Silvanigrellales</taxon>
        <taxon>Silvanigrellaceae</taxon>
        <taxon>Fluviispira</taxon>
    </lineage>
</organism>
<protein>
    <submittedName>
        <fullName evidence="1">Uncharacterized protein</fullName>
    </submittedName>
</protein>
<evidence type="ECO:0000313" key="1">
    <source>
        <dbReference type="EMBL" id="BBH52907.1"/>
    </source>
</evidence>
<dbReference type="KEGG" id="sbf:JCM31447_322000"/>
<keyword evidence="2" id="KW-1185">Reference proteome</keyword>
<sequence>MHIFCFAFALRLTDKFNKQTKETIKNKNFFIFNTHKKTQRVVLFEFIKVTDSSLNSEKIPEFFK</sequence>
<dbReference type="EMBL" id="AP019368">
    <property type="protein sequence ID" value="BBH52907.1"/>
    <property type="molecule type" value="Genomic_DNA"/>
</dbReference>
<dbReference type="AlphaFoldDB" id="A0A4V0P2E1"/>
<gene>
    <name evidence="1" type="ORF">JCM31447_322000</name>
</gene>
<evidence type="ECO:0000313" key="2">
    <source>
        <dbReference type="Proteomes" id="UP000291236"/>
    </source>
</evidence>
<name>A0A4V0P2E1_FLUSA</name>